<proteinExistence type="predicted"/>
<dbReference type="PANTHER" id="PTHR43792:SF1">
    <property type="entry name" value="N-ACETYLTRANSFERASE DOMAIN-CONTAINING PROTEIN"/>
    <property type="match status" value="1"/>
</dbReference>
<dbReference type="SUPFAM" id="SSF55729">
    <property type="entry name" value="Acyl-CoA N-acyltransferases (Nat)"/>
    <property type="match status" value="1"/>
</dbReference>
<dbReference type="Proteomes" id="UP000543836">
    <property type="component" value="Unassembled WGS sequence"/>
</dbReference>
<dbReference type="OrthoDB" id="6293260at2"/>
<sequence length="192" mass="21875">MTANDAEVFTATERLILREFACEDFEAYRAYRSLPAVYRYLYCDPPSPEEIRERFDASLNTRLSEDGDILRCAVVRREDDALLGQVSLKLTSRAGLQAEVGYIFNPAYVGKGYATEAAEAMITLGFDRFGFHRIFARLDTKNIGSIGVVERLGLRREAHLIENDRFDGVWGDEYVYAVLSREWASRAPNRAR</sequence>
<gene>
    <name evidence="2" type="ORF">GGE60_005418</name>
</gene>
<keyword evidence="3" id="KW-1185">Reference proteome</keyword>
<dbReference type="AlphaFoldDB" id="A0A7W7EMR3"/>
<evidence type="ECO:0000313" key="3">
    <source>
        <dbReference type="Proteomes" id="UP000543836"/>
    </source>
</evidence>
<feature type="domain" description="N-acetyltransferase" evidence="1">
    <location>
        <begin position="15"/>
        <end position="181"/>
    </location>
</feature>
<organism evidence="2 3">
    <name type="scientific">Rhizobium leucaenae</name>
    <dbReference type="NCBI Taxonomy" id="29450"/>
    <lineage>
        <taxon>Bacteria</taxon>
        <taxon>Pseudomonadati</taxon>
        <taxon>Pseudomonadota</taxon>
        <taxon>Alphaproteobacteria</taxon>
        <taxon>Hyphomicrobiales</taxon>
        <taxon>Rhizobiaceae</taxon>
        <taxon>Rhizobium/Agrobacterium group</taxon>
        <taxon>Rhizobium</taxon>
    </lineage>
</organism>
<dbReference type="Gene3D" id="3.40.630.30">
    <property type="match status" value="1"/>
</dbReference>
<protein>
    <submittedName>
        <fullName evidence="2">RimJ/RimL family protein N-acetyltransferase</fullName>
    </submittedName>
</protein>
<accession>A0A7W7EMR3</accession>
<dbReference type="RefSeq" id="WP_028754665.1">
    <property type="nucleotide sequence ID" value="NZ_JACIIG010000021.1"/>
</dbReference>
<keyword evidence="2" id="KW-0808">Transferase</keyword>
<dbReference type="Pfam" id="PF13302">
    <property type="entry name" value="Acetyltransf_3"/>
    <property type="match status" value="1"/>
</dbReference>
<dbReference type="InterPro" id="IPR051531">
    <property type="entry name" value="N-acetyltransferase"/>
</dbReference>
<dbReference type="InterPro" id="IPR000182">
    <property type="entry name" value="GNAT_dom"/>
</dbReference>
<reference evidence="2 3" key="1">
    <citation type="submission" date="2020-08" db="EMBL/GenBank/DDBJ databases">
        <title>Genomic Encyclopedia of Type Strains, Phase IV (KMG-V): Genome sequencing to study the core and pangenomes of soil and plant-associated prokaryotes.</title>
        <authorList>
            <person name="Whitman W."/>
        </authorList>
    </citation>
    <scope>NUCLEOTIDE SEQUENCE [LARGE SCALE GENOMIC DNA]</scope>
    <source>
        <strain evidence="2 3">SEMIA 492</strain>
    </source>
</reference>
<comment type="caution">
    <text evidence="2">The sequence shown here is derived from an EMBL/GenBank/DDBJ whole genome shotgun (WGS) entry which is preliminary data.</text>
</comment>
<evidence type="ECO:0000313" key="2">
    <source>
        <dbReference type="EMBL" id="MBB4571260.1"/>
    </source>
</evidence>
<dbReference type="EMBL" id="JACIIG010000021">
    <property type="protein sequence ID" value="MBB4571260.1"/>
    <property type="molecule type" value="Genomic_DNA"/>
</dbReference>
<dbReference type="GO" id="GO:0016747">
    <property type="term" value="F:acyltransferase activity, transferring groups other than amino-acyl groups"/>
    <property type="evidence" value="ECO:0007669"/>
    <property type="project" value="InterPro"/>
</dbReference>
<evidence type="ECO:0000259" key="1">
    <source>
        <dbReference type="PROSITE" id="PS51186"/>
    </source>
</evidence>
<dbReference type="PROSITE" id="PS51186">
    <property type="entry name" value="GNAT"/>
    <property type="match status" value="1"/>
</dbReference>
<name>A0A7W7EMR3_9HYPH</name>
<dbReference type="InterPro" id="IPR016181">
    <property type="entry name" value="Acyl_CoA_acyltransferase"/>
</dbReference>
<dbReference type="PANTHER" id="PTHR43792">
    <property type="entry name" value="GNAT FAMILY, PUTATIVE (AFU_ORTHOLOGUE AFUA_3G00765)-RELATED-RELATED"/>
    <property type="match status" value="1"/>
</dbReference>